<dbReference type="InterPro" id="IPR044536">
    <property type="entry name" value="PEX7"/>
</dbReference>
<comment type="subcellular location">
    <subcellularLocation>
        <location evidence="1">Cytoplasm</location>
    </subcellularLocation>
</comment>
<dbReference type="AlphaFoldDB" id="A0A8S4EM49"/>
<keyword evidence="3" id="KW-0963">Cytoplasm</keyword>
<organism evidence="5 6">
    <name type="scientific">Plutella xylostella</name>
    <name type="common">Diamondback moth</name>
    <name type="synonym">Plutella maculipennis</name>
    <dbReference type="NCBI Taxonomy" id="51655"/>
    <lineage>
        <taxon>Eukaryota</taxon>
        <taxon>Metazoa</taxon>
        <taxon>Ecdysozoa</taxon>
        <taxon>Arthropoda</taxon>
        <taxon>Hexapoda</taxon>
        <taxon>Insecta</taxon>
        <taxon>Pterygota</taxon>
        <taxon>Neoptera</taxon>
        <taxon>Endopterygota</taxon>
        <taxon>Lepidoptera</taxon>
        <taxon>Glossata</taxon>
        <taxon>Ditrysia</taxon>
        <taxon>Yponomeutoidea</taxon>
        <taxon>Plutellidae</taxon>
        <taxon>Plutella</taxon>
    </lineage>
</organism>
<dbReference type="InterPro" id="IPR015943">
    <property type="entry name" value="WD40/YVTN_repeat-like_dom_sf"/>
</dbReference>
<evidence type="ECO:0000256" key="1">
    <source>
        <dbReference type="ARBA" id="ARBA00004496"/>
    </source>
</evidence>
<dbReference type="Proteomes" id="UP000653454">
    <property type="component" value="Unassembled WGS sequence"/>
</dbReference>
<dbReference type="PANTHER" id="PTHR46027">
    <property type="entry name" value="PEROXISOMAL TARGETING SIGNAL 2 RECEPTOR"/>
    <property type="match status" value="1"/>
</dbReference>
<reference evidence="5" key="1">
    <citation type="submission" date="2020-11" db="EMBL/GenBank/DDBJ databases">
        <authorList>
            <person name="Whiteford S."/>
        </authorList>
    </citation>
    <scope>NUCLEOTIDE SEQUENCE</scope>
</reference>
<evidence type="ECO:0000256" key="2">
    <source>
        <dbReference type="ARBA" id="ARBA00022448"/>
    </source>
</evidence>
<dbReference type="InterPro" id="IPR036322">
    <property type="entry name" value="WD40_repeat_dom_sf"/>
</dbReference>
<keyword evidence="4" id="KW-0653">Protein transport</keyword>
<dbReference type="SUPFAM" id="SSF50978">
    <property type="entry name" value="WD40 repeat-like"/>
    <property type="match status" value="1"/>
</dbReference>
<dbReference type="PANTHER" id="PTHR46027:SF1">
    <property type="entry name" value="PEROXISOMAL TARGETING SIGNAL 2 RECEPTOR"/>
    <property type="match status" value="1"/>
</dbReference>
<evidence type="ECO:0000313" key="6">
    <source>
        <dbReference type="Proteomes" id="UP000653454"/>
    </source>
</evidence>
<keyword evidence="2" id="KW-0813">Transport</keyword>
<dbReference type="GO" id="GO:0016558">
    <property type="term" value="P:protein import into peroxisome matrix"/>
    <property type="evidence" value="ECO:0007669"/>
    <property type="project" value="InterPro"/>
</dbReference>
<keyword evidence="6" id="KW-1185">Reference proteome</keyword>
<evidence type="ECO:0000256" key="3">
    <source>
        <dbReference type="ARBA" id="ARBA00022490"/>
    </source>
</evidence>
<protein>
    <submittedName>
        <fullName evidence="5">(diamondback moth) hypothetical protein</fullName>
    </submittedName>
</protein>
<evidence type="ECO:0000313" key="5">
    <source>
        <dbReference type="EMBL" id="CAG9115673.1"/>
    </source>
</evidence>
<comment type="caution">
    <text evidence="5">The sequence shown here is derived from an EMBL/GenBank/DDBJ whole genome shotgun (WGS) entry which is preliminary data.</text>
</comment>
<dbReference type="GO" id="GO:0005782">
    <property type="term" value="C:peroxisomal matrix"/>
    <property type="evidence" value="ECO:0007669"/>
    <property type="project" value="TreeGrafter"/>
</dbReference>
<dbReference type="EMBL" id="CAJHNJ030000017">
    <property type="protein sequence ID" value="CAG9115673.1"/>
    <property type="molecule type" value="Genomic_DNA"/>
</dbReference>
<name>A0A8S4EM49_PLUXY</name>
<sequence>MKTPFWNLVPKKPPLETIRRHSEFTYGLDWSPLRPHQLADCGWDSLVHVFTPRSLT</sequence>
<dbReference type="GO" id="GO:0005053">
    <property type="term" value="F:peroxisome matrix targeting signal-2 binding"/>
    <property type="evidence" value="ECO:0007669"/>
    <property type="project" value="InterPro"/>
</dbReference>
<dbReference type="GO" id="GO:0005829">
    <property type="term" value="C:cytosol"/>
    <property type="evidence" value="ECO:0007669"/>
    <property type="project" value="TreeGrafter"/>
</dbReference>
<proteinExistence type="predicted"/>
<gene>
    <name evidence="5" type="ORF">PLXY2_LOCUS5689</name>
</gene>
<accession>A0A8S4EM49</accession>
<dbReference type="Gene3D" id="2.130.10.10">
    <property type="entry name" value="YVTN repeat-like/Quinoprotein amine dehydrogenase"/>
    <property type="match status" value="1"/>
</dbReference>
<evidence type="ECO:0000256" key="4">
    <source>
        <dbReference type="ARBA" id="ARBA00022927"/>
    </source>
</evidence>